<dbReference type="RefSeq" id="WP_305171923.1">
    <property type="nucleotide sequence ID" value="NZ_JAUUDS010000001.1"/>
</dbReference>
<dbReference type="Proteomes" id="UP001230685">
    <property type="component" value="Unassembled WGS sequence"/>
</dbReference>
<protein>
    <submittedName>
        <fullName evidence="1">Uncharacterized protein</fullName>
    </submittedName>
</protein>
<sequence>MTPADYQALFARVHANVLRAAFEAGDLHDWQTVVALAERAVIGEGDQPGPGWVRNTLLAAGVRLPLAVAGDGDIEDAAGEPVIQIDPNRERRDDKVAIIAAVVALAINTCGGHAPRVEHQP</sequence>
<evidence type="ECO:0000313" key="2">
    <source>
        <dbReference type="Proteomes" id="UP001230685"/>
    </source>
</evidence>
<dbReference type="EMBL" id="JAUUDS010000001">
    <property type="protein sequence ID" value="MDP1026367.1"/>
    <property type="molecule type" value="Genomic_DNA"/>
</dbReference>
<reference evidence="1 2" key="1">
    <citation type="submission" date="2023-07" db="EMBL/GenBank/DDBJ databases">
        <authorList>
            <person name="Kim M.K."/>
        </authorList>
    </citation>
    <scope>NUCLEOTIDE SEQUENCE [LARGE SCALE GENOMIC DNA]</scope>
    <source>
        <strain evidence="1 2">KR1UV-12</strain>
    </source>
</reference>
<proteinExistence type="predicted"/>
<accession>A0ABT9EHB6</accession>
<gene>
    <name evidence="1" type="ORF">Q5H91_04015</name>
</gene>
<keyword evidence="2" id="KW-1185">Reference proteome</keyword>
<organism evidence="1 2">
    <name type="scientific">Sphingomonas aurea</name>
    <dbReference type="NCBI Taxonomy" id="3063994"/>
    <lineage>
        <taxon>Bacteria</taxon>
        <taxon>Pseudomonadati</taxon>
        <taxon>Pseudomonadota</taxon>
        <taxon>Alphaproteobacteria</taxon>
        <taxon>Sphingomonadales</taxon>
        <taxon>Sphingomonadaceae</taxon>
        <taxon>Sphingomonas</taxon>
    </lineage>
</organism>
<name>A0ABT9EHB6_9SPHN</name>
<evidence type="ECO:0000313" key="1">
    <source>
        <dbReference type="EMBL" id="MDP1026367.1"/>
    </source>
</evidence>
<comment type="caution">
    <text evidence="1">The sequence shown here is derived from an EMBL/GenBank/DDBJ whole genome shotgun (WGS) entry which is preliminary data.</text>
</comment>